<feature type="domain" description="RING-type" evidence="3">
    <location>
        <begin position="231"/>
        <end position="274"/>
    </location>
</feature>
<name>A0A7S1EPZ9_9RHOD</name>
<keyword evidence="2" id="KW-0812">Transmembrane</keyword>
<keyword evidence="2" id="KW-1133">Transmembrane helix</keyword>
<protein>
    <recommendedName>
        <fullName evidence="3">RING-type domain-containing protein</fullName>
    </recommendedName>
</protein>
<dbReference type="PROSITE" id="PS50089">
    <property type="entry name" value="ZF_RING_2"/>
    <property type="match status" value="1"/>
</dbReference>
<keyword evidence="2" id="KW-0472">Membrane</keyword>
<feature type="transmembrane region" description="Helical" evidence="2">
    <location>
        <begin position="12"/>
        <end position="35"/>
    </location>
</feature>
<proteinExistence type="predicted"/>
<feature type="transmembrane region" description="Helical" evidence="2">
    <location>
        <begin position="141"/>
        <end position="164"/>
    </location>
</feature>
<evidence type="ECO:0000256" key="1">
    <source>
        <dbReference type="PROSITE-ProRule" id="PRU00175"/>
    </source>
</evidence>
<evidence type="ECO:0000313" key="4">
    <source>
        <dbReference type="EMBL" id="CAD8816492.1"/>
    </source>
</evidence>
<keyword evidence="1" id="KW-0863">Zinc-finger</keyword>
<dbReference type="GO" id="GO:0008270">
    <property type="term" value="F:zinc ion binding"/>
    <property type="evidence" value="ECO:0007669"/>
    <property type="project" value="UniProtKB-KW"/>
</dbReference>
<dbReference type="InterPro" id="IPR001841">
    <property type="entry name" value="Znf_RING"/>
</dbReference>
<evidence type="ECO:0000256" key="2">
    <source>
        <dbReference type="SAM" id="Phobius"/>
    </source>
</evidence>
<dbReference type="EMBL" id="HBFP01001220">
    <property type="protein sequence ID" value="CAD8816492.1"/>
    <property type="molecule type" value="Transcribed_RNA"/>
</dbReference>
<accession>A0A7S1EPZ9</accession>
<dbReference type="AlphaFoldDB" id="A0A7S1EPZ9"/>
<dbReference type="Gene3D" id="3.30.40.10">
    <property type="entry name" value="Zinc/RING finger domain, C3HC4 (zinc finger)"/>
    <property type="match status" value="1"/>
</dbReference>
<dbReference type="InterPro" id="IPR051826">
    <property type="entry name" value="E3_ubiquitin-ligase_domain"/>
</dbReference>
<gene>
    <name evidence="4" type="ORF">TOLI1172_LOCUS880</name>
</gene>
<dbReference type="SMART" id="SM00184">
    <property type="entry name" value="RING"/>
    <property type="match status" value="1"/>
</dbReference>
<dbReference type="SUPFAM" id="SSF57850">
    <property type="entry name" value="RING/U-box"/>
    <property type="match status" value="1"/>
</dbReference>
<evidence type="ECO:0000259" key="3">
    <source>
        <dbReference type="PROSITE" id="PS50089"/>
    </source>
</evidence>
<sequence length="301" mass="33691">MICNFNMSRGCAQYSFFPILVFSTVGFILTSLLWVRYSDELLFSQWSEFPSCTVVDTQVQSSTTDPDQYRSVVNVLLTPSSSTISEALRYVNGVYNQTQEQAEAYNERFLPSSVITCYRNRFSVNLVSVEEMKNTDVDASYLVSAIVATVVLAVLVGVLLVLMIRLRGGHADESRDQNFPLDSFGIESGHNTHESYPVKRGGGLSHEKAHELCDAYRVDPPKDVEGDEWVCAICLEQYEFEHKSLVLLPCAHKYHGKCLRRWIRKGGNCCCLCNAPLEDFVPSLTSQSALKSHDLTSVVVS</sequence>
<dbReference type="Pfam" id="PF13639">
    <property type="entry name" value="zf-RING_2"/>
    <property type="match status" value="1"/>
</dbReference>
<dbReference type="GO" id="GO:0061630">
    <property type="term" value="F:ubiquitin protein ligase activity"/>
    <property type="evidence" value="ECO:0007669"/>
    <property type="project" value="TreeGrafter"/>
</dbReference>
<dbReference type="InterPro" id="IPR013083">
    <property type="entry name" value="Znf_RING/FYVE/PHD"/>
</dbReference>
<dbReference type="PANTHER" id="PTHR22765:SF350">
    <property type="entry name" value="GB|AAD18119.1-RELATED"/>
    <property type="match status" value="1"/>
</dbReference>
<dbReference type="GO" id="GO:0016020">
    <property type="term" value="C:membrane"/>
    <property type="evidence" value="ECO:0007669"/>
    <property type="project" value="TreeGrafter"/>
</dbReference>
<reference evidence="4" key="1">
    <citation type="submission" date="2021-01" db="EMBL/GenBank/DDBJ databases">
        <authorList>
            <person name="Corre E."/>
            <person name="Pelletier E."/>
            <person name="Niang G."/>
            <person name="Scheremetjew M."/>
            <person name="Finn R."/>
            <person name="Kale V."/>
            <person name="Holt S."/>
            <person name="Cochrane G."/>
            <person name="Meng A."/>
            <person name="Brown T."/>
            <person name="Cohen L."/>
        </authorList>
    </citation>
    <scope>NUCLEOTIDE SEQUENCE</scope>
    <source>
        <strain evidence="4">CCMP3278</strain>
    </source>
</reference>
<keyword evidence="1" id="KW-0862">Zinc</keyword>
<dbReference type="GO" id="GO:0006511">
    <property type="term" value="P:ubiquitin-dependent protein catabolic process"/>
    <property type="evidence" value="ECO:0007669"/>
    <property type="project" value="TreeGrafter"/>
</dbReference>
<keyword evidence="1" id="KW-0479">Metal-binding</keyword>
<dbReference type="PANTHER" id="PTHR22765">
    <property type="entry name" value="RING FINGER AND PROTEASE ASSOCIATED DOMAIN-CONTAINING"/>
    <property type="match status" value="1"/>
</dbReference>
<organism evidence="4">
    <name type="scientific">Timspurckia oligopyrenoides</name>
    <dbReference type="NCBI Taxonomy" id="708627"/>
    <lineage>
        <taxon>Eukaryota</taxon>
        <taxon>Rhodophyta</taxon>
        <taxon>Bangiophyceae</taxon>
        <taxon>Porphyridiales</taxon>
        <taxon>Porphyridiaceae</taxon>
        <taxon>Timspurckia</taxon>
    </lineage>
</organism>